<gene>
    <name evidence="2" type="ORF">LX64_02938</name>
</gene>
<accession>A0A327QIC7</accession>
<dbReference type="AlphaFoldDB" id="A0A327QIC7"/>
<organism evidence="2 3">
    <name type="scientific">Chitinophaga skermanii</name>
    <dbReference type="NCBI Taxonomy" id="331697"/>
    <lineage>
        <taxon>Bacteria</taxon>
        <taxon>Pseudomonadati</taxon>
        <taxon>Bacteroidota</taxon>
        <taxon>Chitinophagia</taxon>
        <taxon>Chitinophagales</taxon>
        <taxon>Chitinophagaceae</taxon>
        <taxon>Chitinophaga</taxon>
    </lineage>
</organism>
<keyword evidence="3" id="KW-1185">Reference proteome</keyword>
<comment type="caution">
    <text evidence="2">The sequence shown here is derived from an EMBL/GenBank/DDBJ whole genome shotgun (WGS) entry which is preliminary data.</text>
</comment>
<dbReference type="EMBL" id="QLLL01000005">
    <property type="protein sequence ID" value="RAJ04061.1"/>
    <property type="molecule type" value="Genomic_DNA"/>
</dbReference>
<evidence type="ECO:0000313" key="2">
    <source>
        <dbReference type="EMBL" id="RAJ04061.1"/>
    </source>
</evidence>
<feature type="region of interest" description="Disordered" evidence="1">
    <location>
        <begin position="22"/>
        <end position="51"/>
    </location>
</feature>
<protein>
    <submittedName>
        <fullName evidence="2">Uncharacterized protein</fullName>
    </submittedName>
</protein>
<evidence type="ECO:0000256" key="1">
    <source>
        <dbReference type="SAM" id="MobiDB-lite"/>
    </source>
</evidence>
<dbReference type="RefSeq" id="WP_158538627.1">
    <property type="nucleotide sequence ID" value="NZ_QLLL01000005.1"/>
</dbReference>
<evidence type="ECO:0000313" key="3">
    <source>
        <dbReference type="Proteomes" id="UP000249547"/>
    </source>
</evidence>
<sequence>MFSILFSFFLAFVCPNHNNINPANPNNGPQITIMGDGETGGETGTVPPRKP</sequence>
<proteinExistence type="predicted"/>
<name>A0A327QIC7_9BACT</name>
<dbReference type="Proteomes" id="UP000249547">
    <property type="component" value="Unassembled WGS sequence"/>
</dbReference>
<reference evidence="2 3" key="1">
    <citation type="submission" date="2018-06" db="EMBL/GenBank/DDBJ databases">
        <title>Genomic Encyclopedia of Archaeal and Bacterial Type Strains, Phase II (KMG-II): from individual species to whole genera.</title>
        <authorList>
            <person name="Goeker M."/>
        </authorList>
    </citation>
    <scope>NUCLEOTIDE SEQUENCE [LARGE SCALE GENOMIC DNA]</scope>
    <source>
        <strain evidence="2 3">DSM 23857</strain>
    </source>
</reference>